<accession>A0AAE0FM75</accession>
<feature type="compositionally biased region" description="Polar residues" evidence="7">
    <location>
        <begin position="114"/>
        <end position="127"/>
    </location>
</feature>
<protein>
    <recommendedName>
        <fullName evidence="12">Targeting protein for Xklp2</fullName>
    </recommendedName>
</protein>
<feature type="region of interest" description="Disordered" evidence="7">
    <location>
        <begin position="799"/>
        <end position="822"/>
    </location>
</feature>
<evidence type="ECO:0008006" key="12">
    <source>
        <dbReference type="Google" id="ProtNLM"/>
    </source>
</evidence>
<feature type="domain" description="TPX2 central" evidence="9">
    <location>
        <begin position="388"/>
        <end position="509"/>
    </location>
</feature>
<dbReference type="Proteomes" id="UP001190700">
    <property type="component" value="Unassembled WGS sequence"/>
</dbReference>
<dbReference type="AlphaFoldDB" id="A0AAE0FM75"/>
<feature type="region of interest" description="Disordered" evidence="7">
    <location>
        <begin position="205"/>
        <end position="314"/>
    </location>
</feature>
<feature type="domain" description="TPX2 C-terminal" evidence="8">
    <location>
        <begin position="727"/>
        <end position="796"/>
    </location>
</feature>
<feature type="compositionally biased region" description="Polar residues" evidence="7">
    <location>
        <begin position="800"/>
        <end position="822"/>
    </location>
</feature>
<evidence type="ECO:0000259" key="9">
    <source>
        <dbReference type="Pfam" id="PF12214"/>
    </source>
</evidence>
<keyword evidence="6" id="KW-0539">Nucleus</keyword>
<organism evidence="10 11">
    <name type="scientific">Cymbomonas tetramitiformis</name>
    <dbReference type="NCBI Taxonomy" id="36881"/>
    <lineage>
        <taxon>Eukaryota</taxon>
        <taxon>Viridiplantae</taxon>
        <taxon>Chlorophyta</taxon>
        <taxon>Pyramimonadophyceae</taxon>
        <taxon>Pyramimonadales</taxon>
        <taxon>Pyramimonadaceae</taxon>
        <taxon>Cymbomonas</taxon>
    </lineage>
</organism>
<dbReference type="PANTHER" id="PTHR14326:SF44">
    <property type="entry name" value="TARGETING PROTEIN FOR XKLP2"/>
    <property type="match status" value="1"/>
</dbReference>
<dbReference type="PANTHER" id="PTHR14326">
    <property type="entry name" value="TARGETING PROTEIN FOR XKLP2"/>
    <property type="match status" value="1"/>
</dbReference>
<feature type="region of interest" description="Disordered" evidence="7">
    <location>
        <begin position="501"/>
        <end position="574"/>
    </location>
</feature>
<feature type="compositionally biased region" description="Polar residues" evidence="7">
    <location>
        <begin position="48"/>
        <end position="59"/>
    </location>
</feature>
<feature type="region of interest" description="Disordered" evidence="7">
    <location>
        <begin position="748"/>
        <end position="772"/>
    </location>
</feature>
<dbReference type="Pfam" id="PF12214">
    <property type="entry name" value="TPX2_importin"/>
    <property type="match status" value="1"/>
</dbReference>
<dbReference type="InterPro" id="IPR009675">
    <property type="entry name" value="TPX2_fam"/>
</dbReference>
<feature type="compositionally biased region" description="Basic and acidic residues" evidence="7">
    <location>
        <begin position="102"/>
        <end position="113"/>
    </location>
</feature>
<gene>
    <name evidence="10" type="ORF">CYMTET_28894</name>
</gene>
<comment type="similarity">
    <text evidence="3">Belongs to the TPX2 family.</text>
</comment>
<evidence type="ECO:0000259" key="8">
    <source>
        <dbReference type="Pfam" id="PF06886"/>
    </source>
</evidence>
<dbReference type="GO" id="GO:0060236">
    <property type="term" value="P:regulation of mitotic spindle organization"/>
    <property type="evidence" value="ECO:0007669"/>
    <property type="project" value="InterPro"/>
</dbReference>
<evidence type="ECO:0000256" key="6">
    <source>
        <dbReference type="ARBA" id="ARBA00023242"/>
    </source>
</evidence>
<feature type="compositionally biased region" description="Polar residues" evidence="7">
    <location>
        <begin position="67"/>
        <end position="77"/>
    </location>
</feature>
<name>A0AAE0FM75_9CHLO</name>
<feature type="region of interest" description="Disordered" evidence="7">
    <location>
        <begin position="48"/>
        <end position="175"/>
    </location>
</feature>
<sequence>MTTEDPSAASPGIDPRYEFCAPRYHDFRQEGDGMHDKADEWFDSMAATSGLVSPGQSCGNYPAEQPGSATNPETSAVPSDLEADSVSELEKGVDEETTEITSLKRVDSADRGKQSPSGADQPCASNQTKDKALNIRSTPFTSCRVGPGSSKGSKPRTKGLDGEEAPTVKSTQVRRSLLASRTVEKSKKTVKRRSLVAAAVAELAAAKDAAKVESRPMPTRSARQVTRGGKENRDELDANTASKTPSCTKLTVPRSPKLKTSAIRTSNLPTTEDRQIAEAKKAASEAEAKRRRSQVHVKRVLSTTSALPAPSSKPLTLPEEFEFATSQRKHVMTTRSMEAEDVLKSSSPHVPLAEQTMKYLTRTPERYRTVPKGQGPVLCTDTTDGAKELTIPKSPKLSTVSRKREQSCKSRAQVEEEEMANMPKFSALPLDEKVMKSCGDLGVPRVLPKPNTVAEPFTLGTDERATAHQESQEKLTAELHREETFRPKTRALNKRILRGATFQPKKVARPGEQAVSPQLATRARSAARAGPSEVFKAKKVARPGEQAVSPQLATRARSAARAGPSEGEKEANSFVFKARPLPAFNKPKVATRSKTGGTEPEPFDLATDVRGSTKAQRFSALLSEQEEEDQRRSNSFVARQLPATALPSYKPKQQRTEHQPTVAAPFNLASTLRHQACEEQREIEMREQQDSEVKLHRGTRARPLPESHKNPMEVQKASKPLTSVANIQLASDNRATQRAEFDKQLELKVKSAKESQEEEERRQSELESKEVKLLRQSLVHKATKKPNFDNPFQAKKGLISATQAQSPQFSTKTRSTLKTSMR</sequence>
<comment type="caution">
    <text evidence="10">The sequence shown here is derived from an EMBL/GenBank/DDBJ whole genome shotgun (WGS) entry which is preliminary data.</text>
</comment>
<evidence type="ECO:0000256" key="1">
    <source>
        <dbReference type="ARBA" id="ARBA00004123"/>
    </source>
</evidence>
<dbReference type="GO" id="GO:0005634">
    <property type="term" value="C:nucleus"/>
    <property type="evidence" value="ECO:0007669"/>
    <property type="project" value="UniProtKB-SubCell"/>
</dbReference>
<evidence type="ECO:0000256" key="4">
    <source>
        <dbReference type="ARBA" id="ARBA00022490"/>
    </source>
</evidence>
<evidence type="ECO:0000256" key="7">
    <source>
        <dbReference type="SAM" id="MobiDB-lite"/>
    </source>
</evidence>
<dbReference type="GO" id="GO:0005874">
    <property type="term" value="C:microtubule"/>
    <property type="evidence" value="ECO:0007669"/>
    <property type="project" value="InterPro"/>
</dbReference>
<proteinExistence type="inferred from homology"/>
<evidence type="ECO:0000313" key="10">
    <source>
        <dbReference type="EMBL" id="KAK3262242.1"/>
    </source>
</evidence>
<dbReference type="Pfam" id="PF06886">
    <property type="entry name" value="TPX2"/>
    <property type="match status" value="1"/>
</dbReference>
<dbReference type="InterPro" id="IPR027329">
    <property type="entry name" value="TPX2_C"/>
</dbReference>
<feature type="region of interest" description="Disordered" evidence="7">
    <location>
        <begin position="682"/>
        <end position="720"/>
    </location>
</feature>
<feature type="compositionally biased region" description="Basic and acidic residues" evidence="7">
    <location>
        <begin position="271"/>
        <end position="288"/>
    </location>
</feature>
<reference evidence="10 11" key="1">
    <citation type="journal article" date="2015" name="Genome Biol. Evol.">
        <title>Comparative Genomics of a Bacterivorous Green Alga Reveals Evolutionary Causalities and Consequences of Phago-Mixotrophic Mode of Nutrition.</title>
        <authorList>
            <person name="Burns J.A."/>
            <person name="Paasch A."/>
            <person name="Narechania A."/>
            <person name="Kim E."/>
        </authorList>
    </citation>
    <scope>NUCLEOTIDE SEQUENCE [LARGE SCALE GENOMIC DNA]</scope>
    <source>
        <strain evidence="10 11">PLY_AMNH</strain>
    </source>
</reference>
<evidence type="ECO:0000256" key="5">
    <source>
        <dbReference type="ARBA" id="ARBA00023212"/>
    </source>
</evidence>
<evidence type="ECO:0000256" key="3">
    <source>
        <dbReference type="ARBA" id="ARBA00005885"/>
    </source>
</evidence>
<feature type="region of interest" description="Disordered" evidence="7">
    <location>
        <begin position="586"/>
        <end position="661"/>
    </location>
</feature>
<feature type="compositionally biased region" description="Polar residues" evidence="7">
    <location>
        <begin position="239"/>
        <end position="249"/>
    </location>
</feature>
<evidence type="ECO:0000313" key="11">
    <source>
        <dbReference type="Proteomes" id="UP001190700"/>
    </source>
</evidence>
<feature type="compositionally biased region" description="Basic and acidic residues" evidence="7">
    <location>
        <begin position="682"/>
        <end position="695"/>
    </location>
</feature>
<keyword evidence="4" id="KW-0963">Cytoplasm</keyword>
<dbReference type="InterPro" id="IPR027330">
    <property type="entry name" value="TPX2_central_dom"/>
</dbReference>
<dbReference type="GO" id="GO:0005819">
    <property type="term" value="C:spindle"/>
    <property type="evidence" value="ECO:0007669"/>
    <property type="project" value="UniProtKB-SubCell"/>
</dbReference>
<keyword evidence="5" id="KW-0206">Cytoskeleton</keyword>
<comment type="subcellular location">
    <subcellularLocation>
        <location evidence="2">Cytoplasm</location>
        <location evidence="2">Cytoskeleton</location>
        <location evidence="2">Spindle</location>
    </subcellularLocation>
    <subcellularLocation>
        <location evidence="1">Nucleus</location>
    </subcellularLocation>
</comment>
<feature type="compositionally biased region" description="Basic residues" evidence="7">
    <location>
        <begin position="289"/>
        <end position="299"/>
    </location>
</feature>
<evidence type="ECO:0000256" key="2">
    <source>
        <dbReference type="ARBA" id="ARBA00004186"/>
    </source>
</evidence>
<keyword evidence="11" id="KW-1185">Reference proteome</keyword>
<dbReference type="EMBL" id="LGRX02016361">
    <property type="protein sequence ID" value="KAK3262242.1"/>
    <property type="molecule type" value="Genomic_DNA"/>
</dbReference>